<proteinExistence type="predicted"/>
<evidence type="ECO:0000259" key="3">
    <source>
        <dbReference type="Pfam" id="PF04773"/>
    </source>
</evidence>
<dbReference type="EMBL" id="JBFOHK010000002">
    <property type="protein sequence ID" value="MEW9571832.1"/>
    <property type="molecule type" value="Genomic_DNA"/>
</dbReference>
<dbReference type="InterPro" id="IPR006860">
    <property type="entry name" value="FecR"/>
</dbReference>
<dbReference type="RefSeq" id="WP_367853903.1">
    <property type="nucleotide sequence ID" value="NZ_JBFOHK010000002.1"/>
</dbReference>
<feature type="region of interest" description="Disordered" evidence="1">
    <location>
        <begin position="52"/>
        <end position="71"/>
    </location>
</feature>
<dbReference type="Pfam" id="PF04773">
    <property type="entry name" value="FecR"/>
    <property type="match status" value="1"/>
</dbReference>
<keyword evidence="2" id="KW-0812">Transmembrane</keyword>
<evidence type="ECO:0000256" key="1">
    <source>
        <dbReference type="SAM" id="MobiDB-lite"/>
    </source>
</evidence>
<keyword evidence="2" id="KW-0472">Membrane</keyword>
<protein>
    <submittedName>
        <fullName evidence="4">FecR family protein</fullName>
    </submittedName>
</protein>
<reference evidence="4 5" key="1">
    <citation type="submission" date="2024-06" db="EMBL/GenBank/DDBJ databases">
        <authorList>
            <person name="Woo H."/>
        </authorList>
    </citation>
    <scope>NUCLEOTIDE SEQUENCE [LARGE SCALE GENOMIC DNA]</scope>
    <source>
        <strain evidence="4 5">Si-c</strain>
    </source>
</reference>
<comment type="caution">
    <text evidence="4">The sequence shown here is derived from an EMBL/GenBank/DDBJ whole genome shotgun (WGS) entry which is preliminary data.</text>
</comment>
<evidence type="ECO:0000313" key="4">
    <source>
        <dbReference type="EMBL" id="MEW9571832.1"/>
    </source>
</evidence>
<dbReference type="Proteomes" id="UP001556220">
    <property type="component" value="Unassembled WGS sequence"/>
</dbReference>
<evidence type="ECO:0000256" key="2">
    <source>
        <dbReference type="SAM" id="Phobius"/>
    </source>
</evidence>
<dbReference type="PIRSF" id="PIRSF018266">
    <property type="entry name" value="FecR"/>
    <property type="match status" value="1"/>
</dbReference>
<feature type="transmembrane region" description="Helical" evidence="2">
    <location>
        <begin position="81"/>
        <end position="101"/>
    </location>
</feature>
<accession>A0ABV3QEX1</accession>
<dbReference type="PANTHER" id="PTHR30273:SF2">
    <property type="entry name" value="PROTEIN FECR"/>
    <property type="match status" value="1"/>
</dbReference>
<dbReference type="InterPro" id="IPR012373">
    <property type="entry name" value="Ferrdict_sens_TM"/>
</dbReference>
<dbReference type="Gene3D" id="2.60.120.1440">
    <property type="match status" value="1"/>
</dbReference>
<sequence length="317" mass="33732">MARIYADNVVFLMRPGETARRRVERAPDRRSPPSNDTAVACHATSANASLGYSHTVAPRPAVDSGTRQQTGANARRAPLRWVLLLAAACVLPVAVCTWRAVAHQASLQHYATATGEQRKLPLPGGGTALLDTDTAVSTPAGQGRELRLEHGRAQFDLKPALSQPFAVHAGDGVVSAAGGRFQVSRLAHEVRVVALAGTVSVNLPASNEQVTLRPGQQVDYGYGRLGGTQPADLAAARGWPRGELVFYRRNLAELVAAMNRYSDTRLVIGDDALRNLPVSGVFDAGDPAGLAQALQRSRLLRAVRVAPDEIVLQPAAR</sequence>
<keyword evidence="5" id="KW-1185">Reference proteome</keyword>
<gene>
    <name evidence="4" type="ORF">ABQJ54_08715</name>
</gene>
<dbReference type="PANTHER" id="PTHR30273">
    <property type="entry name" value="PERIPLASMIC SIGNAL SENSOR AND SIGMA FACTOR ACTIVATOR FECR-RELATED"/>
    <property type="match status" value="1"/>
</dbReference>
<evidence type="ECO:0000313" key="5">
    <source>
        <dbReference type="Proteomes" id="UP001556220"/>
    </source>
</evidence>
<organism evidence="4 5">
    <name type="scientific">Rhodanobacter lycopersici</name>
    <dbReference type="NCBI Taxonomy" id="3162487"/>
    <lineage>
        <taxon>Bacteria</taxon>
        <taxon>Pseudomonadati</taxon>
        <taxon>Pseudomonadota</taxon>
        <taxon>Gammaproteobacteria</taxon>
        <taxon>Lysobacterales</taxon>
        <taxon>Rhodanobacteraceae</taxon>
        <taxon>Rhodanobacter</taxon>
    </lineage>
</organism>
<feature type="domain" description="FecR protein" evidence="3">
    <location>
        <begin position="110"/>
        <end position="199"/>
    </location>
</feature>
<keyword evidence="2" id="KW-1133">Transmembrane helix</keyword>
<name>A0ABV3QEX1_9GAMM</name>